<dbReference type="WBParaSite" id="ES5_v2.g26621.t1">
    <property type="protein sequence ID" value="ES5_v2.g26621.t1"/>
    <property type="gene ID" value="ES5_v2.g26621"/>
</dbReference>
<dbReference type="Proteomes" id="UP000887579">
    <property type="component" value="Unplaced"/>
</dbReference>
<proteinExistence type="predicted"/>
<name>A0AC34GAM7_9BILA</name>
<evidence type="ECO:0000313" key="2">
    <source>
        <dbReference type="WBParaSite" id="ES5_v2.g26621.t1"/>
    </source>
</evidence>
<organism evidence="1 2">
    <name type="scientific">Panagrolaimus sp. ES5</name>
    <dbReference type="NCBI Taxonomy" id="591445"/>
    <lineage>
        <taxon>Eukaryota</taxon>
        <taxon>Metazoa</taxon>
        <taxon>Ecdysozoa</taxon>
        <taxon>Nematoda</taxon>
        <taxon>Chromadorea</taxon>
        <taxon>Rhabditida</taxon>
        <taxon>Tylenchina</taxon>
        <taxon>Panagrolaimomorpha</taxon>
        <taxon>Panagrolaimoidea</taxon>
        <taxon>Panagrolaimidae</taxon>
        <taxon>Panagrolaimus</taxon>
    </lineage>
</organism>
<accession>A0AC34GAM7</accession>
<evidence type="ECO:0000313" key="1">
    <source>
        <dbReference type="Proteomes" id="UP000887579"/>
    </source>
</evidence>
<protein>
    <submittedName>
        <fullName evidence="2">Uncharacterized protein</fullName>
    </submittedName>
</protein>
<reference evidence="2" key="1">
    <citation type="submission" date="2022-11" db="UniProtKB">
        <authorList>
            <consortium name="WormBaseParasite"/>
        </authorList>
    </citation>
    <scope>IDENTIFICATION</scope>
</reference>
<sequence>MSSPPPPYSSRPNSSVENKNELHLEIYYDSNGIPYSLPGAIATAPVISTISTMQVNPGYYNPQNNNIQHFPGLREGGGLTTPDGGRYFVRRNGQVEYLTEQEFQDRRKCQWICCIIFIIFAIILIFALMYIPQKIEAAAYAAEHAKENEEKIKKEAEAAARTAWGLSSLPMAGTY</sequence>